<evidence type="ECO:0000313" key="1">
    <source>
        <dbReference type="Proteomes" id="UP000000437"/>
    </source>
</evidence>
<organism evidence="1 2">
    <name type="scientific">Danio rerio</name>
    <name type="common">Zebrafish</name>
    <name type="synonym">Brachydanio rerio</name>
    <dbReference type="NCBI Taxonomy" id="7955"/>
    <lineage>
        <taxon>Eukaryota</taxon>
        <taxon>Metazoa</taxon>
        <taxon>Chordata</taxon>
        <taxon>Craniata</taxon>
        <taxon>Vertebrata</taxon>
        <taxon>Euteleostomi</taxon>
        <taxon>Actinopterygii</taxon>
        <taxon>Neopterygii</taxon>
        <taxon>Teleostei</taxon>
        <taxon>Ostariophysi</taxon>
        <taxon>Cypriniformes</taxon>
        <taxon>Danionidae</taxon>
        <taxon>Danioninae</taxon>
        <taxon>Danio</taxon>
    </lineage>
</organism>
<keyword evidence="1" id="KW-1185">Reference proteome</keyword>
<name>A0AC58IIC0_DANRE</name>
<accession>A0AC58IIC0</accession>
<gene>
    <name evidence="2" type="primary">ccn5</name>
    <name evidence="2" type="synonym">wisp2</name>
</gene>
<proteinExistence type="predicted"/>
<evidence type="ECO:0000313" key="2">
    <source>
        <dbReference type="RefSeq" id="XP_073793999.1"/>
    </source>
</evidence>
<dbReference type="RefSeq" id="XP_073793999.1">
    <property type="nucleotide sequence ID" value="XM_073937898.1"/>
</dbReference>
<sequence length="381" mass="42221">MTSERGLYKSACAQSQAASKHLHKLKISLWWNILQNVMDRQLRDKRTGELVAWTLLFYLSSQVCCQQCGSSCQCQGSVPSCPEGVPLILDGCQCCQVCARQQGEACSEVFPCDGQRGLQCDYSASFPGEPGECVSQKELGCELNGVSYQEGQVFQPSCSLQCQCSGGGVTCVPQCREDVLLPTPDCPHPRRVQPPGKCCKEWVCENLDNTVLQDAHIASKSDLTLPADSGYQTRVVSNCIDQSSEWSACSRTCGSGISVRVSNQNPSCVLEMQMRLCMIRPCQPVLHRSPQWSRRKCQPSYRSATPVRLFHQGCYSTRFYRPRYCGSCTDNRCCTPYQTGTAMVTFRCPGGRLLNHAVMTINSCICHYNCPYSSRGTSFWG</sequence>
<protein>
    <submittedName>
        <fullName evidence="2">CCN family member 5 isoform X1</fullName>
    </submittedName>
</protein>
<dbReference type="Proteomes" id="UP000000437">
    <property type="component" value="Chromosome 23"/>
</dbReference>
<reference evidence="2" key="1">
    <citation type="submission" date="2025-08" db="UniProtKB">
        <authorList>
            <consortium name="RefSeq"/>
        </authorList>
    </citation>
    <scope>IDENTIFICATION</scope>
    <source>
        <strain evidence="2">Tuebingen</strain>
        <tissue evidence="2">Fibroblasts and whole tissue</tissue>
    </source>
</reference>